<keyword evidence="3" id="KW-1185">Reference proteome</keyword>
<keyword evidence="1" id="KW-0472">Membrane</keyword>
<dbReference type="OrthoDB" id="1366619at2"/>
<accession>A0A1G5KGN4</accession>
<evidence type="ECO:0000313" key="3">
    <source>
        <dbReference type="Proteomes" id="UP000199354"/>
    </source>
</evidence>
<feature type="transmembrane region" description="Helical" evidence="1">
    <location>
        <begin position="39"/>
        <end position="63"/>
    </location>
</feature>
<gene>
    <name evidence="2" type="ORF">SAMN02927903_03300</name>
</gene>
<proteinExistence type="predicted"/>
<dbReference type="Proteomes" id="UP000199354">
    <property type="component" value="Unassembled WGS sequence"/>
</dbReference>
<evidence type="ECO:0000313" key="2">
    <source>
        <dbReference type="EMBL" id="SCY99762.1"/>
    </source>
</evidence>
<feature type="transmembrane region" description="Helical" evidence="1">
    <location>
        <begin position="75"/>
        <end position="96"/>
    </location>
</feature>
<reference evidence="2 3" key="1">
    <citation type="submission" date="2016-10" db="EMBL/GenBank/DDBJ databases">
        <authorList>
            <person name="de Groot N.N."/>
        </authorList>
    </citation>
    <scope>NUCLEOTIDE SEQUENCE [LARGE SCALE GENOMIC DNA]</scope>
    <source>
        <strain evidence="2 3">CGMCC 1.7031</strain>
    </source>
</reference>
<name>A0A1G5KGN4_9FLAO</name>
<evidence type="ECO:0000256" key="1">
    <source>
        <dbReference type="SAM" id="Phobius"/>
    </source>
</evidence>
<dbReference type="RefSeq" id="WP_139149784.1">
    <property type="nucleotide sequence ID" value="NZ_FMVF01000037.1"/>
</dbReference>
<dbReference type="EMBL" id="FMVF01000037">
    <property type="protein sequence ID" value="SCY99762.1"/>
    <property type="molecule type" value="Genomic_DNA"/>
</dbReference>
<organism evidence="2 3">
    <name type="scientific">Flavobacterium caeni</name>
    <dbReference type="NCBI Taxonomy" id="490189"/>
    <lineage>
        <taxon>Bacteria</taxon>
        <taxon>Pseudomonadati</taxon>
        <taxon>Bacteroidota</taxon>
        <taxon>Flavobacteriia</taxon>
        <taxon>Flavobacteriales</taxon>
        <taxon>Flavobacteriaceae</taxon>
        <taxon>Flavobacterium</taxon>
    </lineage>
</organism>
<dbReference type="STRING" id="490189.SAMN02927903_03300"/>
<keyword evidence="1" id="KW-0812">Transmembrane</keyword>
<protein>
    <submittedName>
        <fullName evidence="2">Uncharacterized protein</fullName>
    </submittedName>
</protein>
<keyword evidence="1" id="KW-1133">Transmembrane helix</keyword>
<sequence length="142" mass="16632">MRNIIFFPIAILAFSILFLALMSQDFLTSIIPGWHTTIIPLYFIVIFTVVINLIFPWLIYSWLKKQNKTPNAKLFLCHILLSTIIILMMKFPLFLVSSENFQETMDKVMTVFKVLAIAFLLEQIIFLIYILKISRRTLKKAV</sequence>
<feature type="transmembrane region" description="Helical" evidence="1">
    <location>
        <begin position="108"/>
        <end position="131"/>
    </location>
</feature>
<dbReference type="AlphaFoldDB" id="A0A1G5KGN4"/>